<feature type="binding site" evidence="2">
    <location>
        <begin position="216"/>
        <end position="223"/>
    </location>
    <ligand>
        <name>ATP</name>
        <dbReference type="ChEBI" id="CHEBI:30616"/>
    </ligand>
</feature>
<dbReference type="Proteomes" id="UP000184383">
    <property type="component" value="Unassembled WGS sequence"/>
</dbReference>
<dbReference type="PANTHER" id="PTHR13504">
    <property type="entry name" value="FIDO DOMAIN-CONTAINING PROTEIN DDB_G0283145"/>
    <property type="match status" value="1"/>
</dbReference>
<feature type="active site" evidence="1">
    <location>
        <position position="212"/>
    </location>
</feature>
<evidence type="ECO:0000256" key="3">
    <source>
        <dbReference type="PIRSR" id="PIRSR640198-3"/>
    </source>
</evidence>
<reference evidence="6" key="1">
    <citation type="journal article" date="2017" name="Genome Biol.">
        <title>Comparative genomics reveals high biological diversity and specific adaptations in the industrially and medically important fungal genus Aspergillus.</title>
        <authorList>
            <person name="de Vries R.P."/>
            <person name="Riley R."/>
            <person name="Wiebenga A."/>
            <person name="Aguilar-Osorio G."/>
            <person name="Amillis S."/>
            <person name="Uchima C.A."/>
            <person name="Anderluh G."/>
            <person name="Asadollahi M."/>
            <person name="Askin M."/>
            <person name="Barry K."/>
            <person name="Battaglia E."/>
            <person name="Bayram O."/>
            <person name="Benocci T."/>
            <person name="Braus-Stromeyer S.A."/>
            <person name="Caldana C."/>
            <person name="Canovas D."/>
            <person name="Cerqueira G.C."/>
            <person name="Chen F."/>
            <person name="Chen W."/>
            <person name="Choi C."/>
            <person name="Clum A."/>
            <person name="Dos Santos R.A."/>
            <person name="Damasio A.R."/>
            <person name="Diallinas G."/>
            <person name="Emri T."/>
            <person name="Fekete E."/>
            <person name="Flipphi M."/>
            <person name="Freyberg S."/>
            <person name="Gallo A."/>
            <person name="Gournas C."/>
            <person name="Habgood R."/>
            <person name="Hainaut M."/>
            <person name="Harispe M.L."/>
            <person name="Henrissat B."/>
            <person name="Hilden K.S."/>
            <person name="Hope R."/>
            <person name="Hossain A."/>
            <person name="Karabika E."/>
            <person name="Karaffa L."/>
            <person name="Karanyi Z."/>
            <person name="Krasevec N."/>
            <person name="Kuo A."/>
            <person name="Kusch H."/>
            <person name="LaButti K."/>
            <person name="Lagendijk E.L."/>
            <person name="Lapidus A."/>
            <person name="Levasseur A."/>
            <person name="Lindquist E."/>
            <person name="Lipzen A."/>
            <person name="Logrieco A.F."/>
            <person name="MacCabe A."/>
            <person name="Maekelae M.R."/>
            <person name="Malavazi I."/>
            <person name="Melin P."/>
            <person name="Meyer V."/>
            <person name="Mielnichuk N."/>
            <person name="Miskei M."/>
            <person name="Molnar A.P."/>
            <person name="Mule G."/>
            <person name="Ngan C.Y."/>
            <person name="Orejas M."/>
            <person name="Orosz E."/>
            <person name="Ouedraogo J.P."/>
            <person name="Overkamp K.M."/>
            <person name="Park H.-S."/>
            <person name="Perrone G."/>
            <person name="Piumi F."/>
            <person name="Punt P.J."/>
            <person name="Ram A.F."/>
            <person name="Ramon A."/>
            <person name="Rauscher S."/>
            <person name="Record E."/>
            <person name="Riano-Pachon D.M."/>
            <person name="Robert V."/>
            <person name="Roehrig J."/>
            <person name="Ruller R."/>
            <person name="Salamov A."/>
            <person name="Salih N.S."/>
            <person name="Samson R.A."/>
            <person name="Sandor E."/>
            <person name="Sanguinetti M."/>
            <person name="Schuetze T."/>
            <person name="Sepcic K."/>
            <person name="Shelest E."/>
            <person name="Sherlock G."/>
            <person name="Sophianopoulou V."/>
            <person name="Squina F.M."/>
            <person name="Sun H."/>
            <person name="Susca A."/>
            <person name="Todd R.B."/>
            <person name="Tsang A."/>
            <person name="Unkles S.E."/>
            <person name="van de Wiele N."/>
            <person name="van Rossen-Uffink D."/>
            <person name="Oliveira J.V."/>
            <person name="Vesth T.C."/>
            <person name="Visser J."/>
            <person name="Yu J.-H."/>
            <person name="Zhou M."/>
            <person name="Andersen M.R."/>
            <person name="Archer D.B."/>
            <person name="Baker S.E."/>
            <person name="Benoit I."/>
            <person name="Brakhage A.A."/>
            <person name="Braus G.H."/>
            <person name="Fischer R."/>
            <person name="Frisvad J.C."/>
            <person name="Goldman G.H."/>
            <person name="Houbraken J."/>
            <person name="Oakley B."/>
            <person name="Pocsi I."/>
            <person name="Scazzocchio C."/>
            <person name="Seiboth B."/>
            <person name="vanKuyk P.A."/>
            <person name="Wortman J."/>
            <person name="Dyer P.S."/>
            <person name="Grigoriev I.V."/>
        </authorList>
    </citation>
    <scope>NUCLEOTIDE SEQUENCE [LARGE SCALE GENOMIC DNA]</scope>
    <source>
        <strain evidence="6">DTO 134E9</strain>
    </source>
</reference>
<feature type="site" description="Important for autoinhibition of adenylyltransferase activity" evidence="3">
    <location>
        <position position="63"/>
    </location>
</feature>
<dbReference type="InterPro" id="IPR003812">
    <property type="entry name" value="Fido"/>
</dbReference>
<feature type="domain" description="Fido" evidence="4">
    <location>
        <begin position="125"/>
        <end position="273"/>
    </location>
</feature>
<dbReference type="Gene3D" id="1.10.3290.10">
    <property type="entry name" value="Fido-like domain"/>
    <property type="match status" value="1"/>
</dbReference>
<keyword evidence="6" id="KW-1185">Reference proteome</keyword>
<dbReference type="RefSeq" id="XP_040683653.1">
    <property type="nucleotide sequence ID" value="XM_040838218.1"/>
</dbReference>
<keyword evidence="2" id="KW-0547">Nucleotide-binding</keyword>
<name>A0A1L9R4Y2_ASPWE</name>
<dbReference type="AlphaFoldDB" id="A0A1L9R4Y2"/>
<sequence>MDCQRGAYVPPTDKDPKALFDKTALLCNTVKQRINEKEQGLTIVRDAIIHHLSHAVYGSNHIERVGLGLSETVSICNRAFHGEMVDLEDIPDGESYQIIQRREVIQHALALQHITTEMVANRNPLSEVLILETHRILTEKIDAGGTSWKSYSGRYRHIPVSAGATNFVAPRFVPQKMKELIEEFNADIEQAKISLDPFTLAAKYCNDFVMIHPFIDGNGRMCRLILNAILLKYAGVVVSIGEDDQERQEYLDIQRRAGEQMEGSGELAFLVLRKAMGRYRTMKKKL</sequence>
<dbReference type="VEuPathDB" id="FungiDB:ASPWEDRAFT_55475"/>
<dbReference type="Pfam" id="PF02661">
    <property type="entry name" value="Fic"/>
    <property type="match status" value="1"/>
</dbReference>
<dbReference type="SUPFAM" id="SSF140931">
    <property type="entry name" value="Fic-like"/>
    <property type="match status" value="1"/>
</dbReference>
<accession>A0A1L9R4Y2</accession>
<evidence type="ECO:0000313" key="5">
    <source>
        <dbReference type="EMBL" id="OJJ29976.1"/>
    </source>
</evidence>
<dbReference type="InterPro" id="IPR040198">
    <property type="entry name" value="Fido_containing"/>
</dbReference>
<protein>
    <recommendedName>
        <fullName evidence="4">Fido domain-containing protein</fullName>
    </recommendedName>
</protein>
<dbReference type="OrthoDB" id="439046at2759"/>
<evidence type="ECO:0000259" key="4">
    <source>
        <dbReference type="PROSITE" id="PS51459"/>
    </source>
</evidence>
<dbReference type="PANTHER" id="PTHR13504:SF38">
    <property type="entry name" value="FIDO DOMAIN-CONTAINING PROTEIN"/>
    <property type="match status" value="1"/>
</dbReference>
<dbReference type="GeneID" id="63754066"/>
<dbReference type="InterPro" id="IPR036597">
    <property type="entry name" value="Fido-like_dom_sf"/>
</dbReference>
<dbReference type="GO" id="GO:0005524">
    <property type="term" value="F:ATP binding"/>
    <property type="evidence" value="ECO:0007669"/>
    <property type="project" value="UniProtKB-KW"/>
</dbReference>
<evidence type="ECO:0000256" key="1">
    <source>
        <dbReference type="PIRSR" id="PIRSR640198-1"/>
    </source>
</evidence>
<proteinExistence type="predicted"/>
<dbReference type="STRING" id="1073089.A0A1L9R4Y2"/>
<keyword evidence="2" id="KW-0067">ATP-binding</keyword>
<organism evidence="5 6">
    <name type="scientific">Aspergillus wentii DTO 134E9</name>
    <dbReference type="NCBI Taxonomy" id="1073089"/>
    <lineage>
        <taxon>Eukaryota</taxon>
        <taxon>Fungi</taxon>
        <taxon>Dikarya</taxon>
        <taxon>Ascomycota</taxon>
        <taxon>Pezizomycotina</taxon>
        <taxon>Eurotiomycetes</taxon>
        <taxon>Eurotiomycetidae</taxon>
        <taxon>Eurotiales</taxon>
        <taxon>Aspergillaceae</taxon>
        <taxon>Aspergillus</taxon>
        <taxon>Aspergillus subgen. Cremei</taxon>
    </lineage>
</organism>
<dbReference type="EMBL" id="KV878218">
    <property type="protein sequence ID" value="OJJ29976.1"/>
    <property type="molecule type" value="Genomic_DNA"/>
</dbReference>
<dbReference type="PROSITE" id="PS51459">
    <property type="entry name" value="FIDO"/>
    <property type="match status" value="1"/>
</dbReference>
<evidence type="ECO:0000256" key="2">
    <source>
        <dbReference type="PIRSR" id="PIRSR640198-2"/>
    </source>
</evidence>
<evidence type="ECO:0000313" key="6">
    <source>
        <dbReference type="Proteomes" id="UP000184383"/>
    </source>
</evidence>
<gene>
    <name evidence="5" type="ORF">ASPWEDRAFT_55475</name>
</gene>